<evidence type="ECO:0000313" key="1">
    <source>
        <dbReference type="EMBL" id="GBM82402.1"/>
    </source>
</evidence>
<protein>
    <submittedName>
        <fullName evidence="1">Uncharacterized protein</fullName>
    </submittedName>
</protein>
<gene>
    <name evidence="1" type="ORF">AVEN_84828_1</name>
</gene>
<keyword evidence="2" id="KW-1185">Reference proteome</keyword>
<name>A0A4Y2IZU1_ARAVE</name>
<proteinExistence type="predicted"/>
<dbReference type="EMBL" id="BGPR01003008">
    <property type="protein sequence ID" value="GBM82402.1"/>
    <property type="molecule type" value="Genomic_DNA"/>
</dbReference>
<dbReference type="AlphaFoldDB" id="A0A4Y2IZU1"/>
<dbReference type="Proteomes" id="UP000499080">
    <property type="component" value="Unassembled WGS sequence"/>
</dbReference>
<reference evidence="1 2" key="1">
    <citation type="journal article" date="2019" name="Sci. Rep.">
        <title>Orb-weaving spider Araneus ventricosus genome elucidates the spidroin gene catalogue.</title>
        <authorList>
            <person name="Kono N."/>
            <person name="Nakamura H."/>
            <person name="Ohtoshi R."/>
            <person name="Moran D.A.P."/>
            <person name="Shinohara A."/>
            <person name="Yoshida Y."/>
            <person name="Fujiwara M."/>
            <person name="Mori M."/>
            <person name="Tomita M."/>
            <person name="Arakawa K."/>
        </authorList>
    </citation>
    <scope>NUCLEOTIDE SEQUENCE [LARGE SCALE GENOMIC DNA]</scope>
</reference>
<evidence type="ECO:0000313" key="2">
    <source>
        <dbReference type="Proteomes" id="UP000499080"/>
    </source>
</evidence>
<sequence length="102" mass="12399">MFLNRSKVVAEISTASINLPSLYKTIRERHLKPNYLTDYQNPFYMNDDKRKNREIMDGDWIFTNKGRNPYELRNEVKEMYKEDNDPIQIKESLFKFKIKLNF</sequence>
<comment type="caution">
    <text evidence="1">The sequence shown here is derived from an EMBL/GenBank/DDBJ whole genome shotgun (WGS) entry which is preliminary data.</text>
</comment>
<organism evidence="1 2">
    <name type="scientific">Araneus ventricosus</name>
    <name type="common">Orbweaver spider</name>
    <name type="synonym">Epeira ventricosa</name>
    <dbReference type="NCBI Taxonomy" id="182803"/>
    <lineage>
        <taxon>Eukaryota</taxon>
        <taxon>Metazoa</taxon>
        <taxon>Ecdysozoa</taxon>
        <taxon>Arthropoda</taxon>
        <taxon>Chelicerata</taxon>
        <taxon>Arachnida</taxon>
        <taxon>Araneae</taxon>
        <taxon>Araneomorphae</taxon>
        <taxon>Entelegynae</taxon>
        <taxon>Araneoidea</taxon>
        <taxon>Araneidae</taxon>
        <taxon>Araneus</taxon>
    </lineage>
</organism>
<accession>A0A4Y2IZU1</accession>